<dbReference type="Proteomes" id="UP000014155">
    <property type="component" value="Unassembled WGS sequence"/>
</dbReference>
<proteinExistence type="inferred from homology"/>
<organism evidence="7 8">
    <name type="scientific">Ruminiclostridium cellobioparum subsp. termitidis CT1112</name>
    <dbReference type="NCBI Taxonomy" id="1195236"/>
    <lineage>
        <taxon>Bacteria</taxon>
        <taxon>Bacillati</taxon>
        <taxon>Bacillota</taxon>
        <taxon>Clostridia</taxon>
        <taxon>Eubacteriales</taxon>
        <taxon>Oscillospiraceae</taxon>
        <taxon>Ruminiclostridium</taxon>
    </lineage>
</organism>
<evidence type="ECO:0000256" key="1">
    <source>
        <dbReference type="ARBA" id="ARBA00004193"/>
    </source>
</evidence>
<evidence type="ECO:0000313" key="7">
    <source>
        <dbReference type="EMBL" id="EMS72550.1"/>
    </source>
</evidence>
<dbReference type="InterPro" id="IPR030678">
    <property type="entry name" value="Peptide/Ni-bd"/>
</dbReference>
<dbReference type="GO" id="GO:0043190">
    <property type="term" value="C:ATP-binding cassette (ABC) transporter complex"/>
    <property type="evidence" value="ECO:0007669"/>
    <property type="project" value="InterPro"/>
</dbReference>
<accession>S0FK31</accession>
<evidence type="ECO:0000256" key="2">
    <source>
        <dbReference type="ARBA" id="ARBA00005695"/>
    </source>
</evidence>
<comment type="subcellular location">
    <subcellularLocation>
        <location evidence="1">Cell membrane</location>
        <topology evidence="1">Lipid-anchor</topology>
    </subcellularLocation>
</comment>
<dbReference type="InterPro" id="IPR039424">
    <property type="entry name" value="SBP_5"/>
</dbReference>
<feature type="chain" id="PRO_5038674477" evidence="5">
    <location>
        <begin position="23"/>
        <end position="529"/>
    </location>
</feature>
<dbReference type="PROSITE" id="PS01040">
    <property type="entry name" value="SBP_BACTERIAL_5"/>
    <property type="match status" value="1"/>
</dbReference>
<comment type="similarity">
    <text evidence="2">Belongs to the bacterial solute-binding protein 5 family.</text>
</comment>
<evidence type="ECO:0000256" key="5">
    <source>
        <dbReference type="SAM" id="SignalP"/>
    </source>
</evidence>
<feature type="signal peptide" evidence="5">
    <location>
        <begin position="1"/>
        <end position="22"/>
    </location>
</feature>
<comment type="caution">
    <text evidence="7">The sequence shown here is derived from an EMBL/GenBank/DDBJ whole genome shotgun (WGS) entry which is preliminary data.</text>
</comment>
<feature type="domain" description="Solute-binding protein family 5" evidence="6">
    <location>
        <begin position="91"/>
        <end position="448"/>
    </location>
</feature>
<dbReference type="Gene3D" id="3.10.105.10">
    <property type="entry name" value="Dipeptide-binding Protein, Domain 3"/>
    <property type="match status" value="1"/>
</dbReference>
<dbReference type="InterPro" id="IPR000914">
    <property type="entry name" value="SBP_5_dom"/>
</dbReference>
<keyword evidence="8" id="KW-1185">Reference proteome</keyword>
<sequence length="529" mass="57215">MKGNKRVLALALSAVLTLTGLAGCGQSDKSAGSTAGASGGGAKSRAQDTIIYAQGADPRGLDPALVDDGESGKVIVNIYEGLLKYSKDSTQIEPSLAEKWDISNDGLTYTFYLRKGVKFQDGTDFNAEAVKINLDRQLPPKVTEDMVYAGFVFGSVKDVEVVDDLTVKINLTAPSTPFLNNLAMCMGAPMISPKALEENGNNVNEHPVGTGPYTFVSWTKGQNIVLKRNDNYWGEKAVTTNVIFKFIPDNSARVVALDNGEADIIDGIDATVVQQIEGSGNKIYKAQGMNINYLAYNTTRAPFNDVKVRTAISQAINVPELVQSLYQGYAEPATSVLPTFIPGYDASIAQVAFDQAAAKAALAGAGVNKLHIITYTNPRPYNTANGQALAEAIQGYLKNVGVTATIDAFDWTTYKEKVKAGDYDICFYGWIGDNGDPDNFMNLMADKDPRMNVARYDNAAYKELIAKGLTIPNGDERNKVYTDLEKMAAKEAVWLPISHATTLVGYRSNVKDFNYHTTGVIFLSEASKD</sequence>
<evidence type="ECO:0000259" key="6">
    <source>
        <dbReference type="Pfam" id="PF00496"/>
    </source>
</evidence>
<dbReference type="Pfam" id="PF00496">
    <property type="entry name" value="SBP_bac_5"/>
    <property type="match status" value="1"/>
</dbReference>
<dbReference type="PROSITE" id="PS51257">
    <property type="entry name" value="PROKAR_LIPOPROTEIN"/>
    <property type="match status" value="1"/>
</dbReference>
<name>S0FK31_RUMCE</name>
<dbReference type="Gene3D" id="3.90.76.10">
    <property type="entry name" value="Dipeptide-binding Protein, Domain 1"/>
    <property type="match status" value="1"/>
</dbReference>
<protein>
    <submittedName>
        <fullName evidence="7">ABC-type dipeptide transport system, periplasmic component</fullName>
    </submittedName>
</protein>
<dbReference type="STRING" id="1195236.CTER_1546"/>
<dbReference type="RefSeq" id="WP_004624793.1">
    <property type="nucleotide sequence ID" value="NZ_AORV01000026.1"/>
</dbReference>
<dbReference type="GO" id="GO:0015833">
    <property type="term" value="P:peptide transport"/>
    <property type="evidence" value="ECO:0007669"/>
    <property type="project" value="TreeGrafter"/>
</dbReference>
<keyword evidence="3" id="KW-0813">Transport</keyword>
<dbReference type="PIRSF" id="PIRSF002741">
    <property type="entry name" value="MppA"/>
    <property type="match status" value="1"/>
</dbReference>
<dbReference type="PATRIC" id="fig|1195236.3.peg.1874"/>
<evidence type="ECO:0000256" key="4">
    <source>
        <dbReference type="ARBA" id="ARBA00022729"/>
    </source>
</evidence>
<reference evidence="7 8" key="1">
    <citation type="journal article" date="2013" name="Genome Announc.">
        <title>Draft Genome Sequence of the Cellulolytic, Mesophilic, Anaerobic Bacterium Clostridium termitidis Strain CT1112 (DSM 5398).</title>
        <authorList>
            <person name="Lal S."/>
            <person name="Ramachandran U."/>
            <person name="Zhang X."/>
            <person name="Munir R."/>
            <person name="Sparling R."/>
            <person name="Levin D.B."/>
        </authorList>
    </citation>
    <scope>NUCLEOTIDE SEQUENCE [LARGE SCALE GENOMIC DNA]</scope>
    <source>
        <strain evidence="7 8">CT1112</strain>
    </source>
</reference>
<evidence type="ECO:0000313" key="8">
    <source>
        <dbReference type="Proteomes" id="UP000014155"/>
    </source>
</evidence>
<dbReference type="AlphaFoldDB" id="S0FK31"/>
<dbReference type="InterPro" id="IPR023765">
    <property type="entry name" value="SBP_5_CS"/>
</dbReference>
<dbReference type="Gene3D" id="3.40.190.10">
    <property type="entry name" value="Periplasmic binding protein-like II"/>
    <property type="match status" value="1"/>
</dbReference>
<dbReference type="SUPFAM" id="SSF53850">
    <property type="entry name" value="Periplasmic binding protein-like II"/>
    <property type="match status" value="1"/>
</dbReference>
<dbReference type="PANTHER" id="PTHR30290:SF9">
    <property type="entry name" value="OLIGOPEPTIDE-BINDING PROTEIN APPA"/>
    <property type="match status" value="1"/>
</dbReference>
<dbReference type="EMBL" id="AORV01000026">
    <property type="protein sequence ID" value="EMS72550.1"/>
    <property type="molecule type" value="Genomic_DNA"/>
</dbReference>
<dbReference type="CDD" id="cd08493">
    <property type="entry name" value="PBP2_DppA_like"/>
    <property type="match status" value="1"/>
</dbReference>
<dbReference type="GO" id="GO:1904680">
    <property type="term" value="F:peptide transmembrane transporter activity"/>
    <property type="evidence" value="ECO:0007669"/>
    <property type="project" value="TreeGrafter"/>
</dbReference>
<dbReference type="PANTHER" id="PTHR30290">
    <property type="entry name" value="PERIPLASMIC BINDING COMPONENT OF ABC TRANSPORTER"/>
    <property type="match status" value="1"/>
</dbReference>
<keyword evidence="4 5" id="KW-0732">Signal</keyword>
<dbReference type="eggNOG" id="COG0747">
    <property type="taxonomic scope" value="Bacteria"/>
</dbReference>
<gene>
    <name evidence="7" type="ORF">CTER_1546</name>
</gene>
<dbReference type="GO" id="GO:0042597">
    <property type="term" value="C:periplasmic space"/>
    <property type="evidence" value="ECO:0007669"/>
    <property type="project" value="UniProtKB-ARBA"/>
</dbReference>
<evidence type="ECO:0000256" key="3">
    <source>
        <dbReference type="ARBA" id="ARBA00022448"/>
    </source>
</evidence>